<name>A0AC61D8P2_9FIRM</name>
<evidence type="ECO:0000313" key="2">
    <source>
        <dbReference type="Proteomes" id="UP000224460"/>
    </source>
</evidence>
<dbReference type="Proteomes" id="UP000224460">
    <property type="component" value="Unassembled WGS sequence"/>
</dbReference>
<dbReference type="EMBL" id="PEDL01000019">
    <property type="protein sequence ID" value="PHV69721.1"/>
    <property type="molecule type" value="Genomic_DNA"/>
</dbReference>
<protein>
    <submittedName>
        <fullName evidence="1">Uncharacterized protein</fullName>
    </submittedName>
</protein>
<evidence type="ECO:0000313" key="1">
    <source>
        <dbReference type="EMBL" id="PHV69721.1"/>
    </source>
</evidence>
<reference evidence="1" key="1">
    <citation type="submission" date="2017-10" db="EMBL/GenBank/DDBJ databases">
        <title>Genome sequence of cellulolytic Lachnospiraceae bacterium XHS1971 isolated from hotspring sediment.</title>
        <authorList>
            <person name="Vasudevan G."/>
            <person name="Joshi A.J."/>
            <person name="Hivarkar S."/>
            <person name="Lanjekar V.B."/>
            <person name="Dhakephalkar P.K."/>
            <person name="Dagar S."/>
        </authorList>
    </citation>
    <scope>NUCLEOTIDE SEQUENCE</scope>
    <source>
        <strain evidence="1">XHS1971</strain>
    </source>
</reference>
<proteinExistence type="predicted"/>
<gene>
    <name evidence="1" type="ORF">CS063_14075</name>
</gene>
<organism evidence="1 2">
    <name type="scientific">Sporanaerobium hydrogeniformans</name>
    <dbReference type="NCBI Taxonomy" id="3072179"/>
    <lineage>
        <taxon>Bacteria</taxon>
        <taxon>Bacillati</taxon>
        <taxon>Bacillota</taxon>
        <taxon>Clostridia</taxon>
        <taxon>Lachnospirales</taxon>
        <taxon>Lachnospiraceae</taxon>
        <taxon>Sporanaerobium</taxon>
    </lineage>
</organism>
<comment type="caution">
    <text evidence="1">The sequence shown here is derived from an EMBL/GenBank/DDBJ whole genome shotgun (WGS) entry which is preliminary data.</text>
</comment>
<keyword evidence="2" id="KW-1185">Reference proteome</keyword>
<sequence length="195" mass="21383">MMKRNILIVGVIGAIVCSLIGCGKKGEAKVQPVEVQMAGTVAIGFDYTKRPGYSSNQYAIWIEDEEGNLVKTVCATQFTAQGGYEKRAESIPIWVEKSSISTYDQEQVDAITTATPNTGKVMYLWNCQNEKGEQVPSGVYTFFVEATIYEKSRVLYSGKIDISGGACEVEAIPEFTTNEATESDLVVDVYAKYLP</sequence>
<accession>A0AC61D8P2</accession>